<dbReference type="InterPro" id="IPR006311">
    <property type="entry name" value="TAT_signal"/>
</dbReference>
<dbReference type="InterPro" id="IPR051553">
    <property type="entry name" value="Ran_GTPase-activating"/>
</dbReference>
<dbReference type="EMBL" id="JAQZCI010000001">
    <property type="protein sequence ID" value="MDD7960929.1"/>
    <property type="molecule type" value="Genomic_DNA"/>
</dbReference>
<dbReference type="Proteomes" id="UP001218170">
    <property type="component" value="Unassembled WGS sequence"/>
</dbReference>
<proteinExistence type="predicted"/>
<protein>
    <recommendedName>
        <fullName evidence="4">Alpha-tubulin suppressor</fullName>
    </recommendedName>
</protein>
<evidence type="ECO:0000256" key="1">
    <source>
        <dbReference type="SAM" id="SignalP"/>
    </source>
</evidence>
<dbReference type="SUPFAM" id="SSF50985">
    <property type="entry name" value="RCC1/BLIP-II"/>
    <property type="match status" value="2"/>
</dbReference>
<evidence type="ECO:0000313" key="3">
    <source>
        <dbReference type="Proteomes" id="UP001218170"/>
    </source>
</evidence>
<keyword evidence="1" id="KW-0732">Signal</keyword>
<dbReference type="RefSeq" id="WP_274263636.1">
    <property type="nucleotide sequence ID" value="NZ_JAQZCI010000001.1"/>
</dbReference>
<dbReference type="Pfam" id="PF00415">
    <property type="entry name" value="RCC1"/>
    <property type="match status" value="2"/>
</dbReference>
<dbReference type="PRINTS" id="PR00633">
    <property type="entry name" value="RCCNDNSATION"/>
</dbReference>
<dbReference type="PANTHER" id="PTHR45982">
    <property type="entry name" value="REGULATOR OF CHROMOSOME CONDENSATION"/>
    <property type="match status" value="1"/>
</dbReference>
<dbReference type="PROSITE" id="PS51318">
    <property type="entry name" value="TAT"/>
    <property type="match status" value="1"/>
</dbReference>
<reference evidence="2 3" key="1">
    <citation type="submission" date="2023-02" db="EMBL/GenBank/DDBJ databases">
        <title>Study of novel species of the Microbacterium genus.</title>
        <authorList>
            <person name="Arroyo-Herrera I."/>
            <person name="Roman-Ponce B."/>
            <person name="Vasquez-Murrieta M.S."/>
        </authorList>
    </citation>
    <scope>NUCLEOTIDE SEQUENCE [LARGE SCALE GENOMIC DNA]</scope>
    <source>
        <strain evidence="2 3">NE1TT3</strain>
    </source>
</reference>
<dbReference type="PANTHER" id="PTHR45982:SF1">
    <property type="entry name" value="REGULATOR OF CHROMOSOME CONDENSATION"/>
    <property type="match status" value="1"/>
</dbReference>
<dbReference type="InterPro" id="IPR000408">
    <property type="entry name" value="Reg_chr_condens"/>
</dbReference>
<accession>A0ABT5SDQ7</accession>
<evidence type="ECO:0000313" key="2">
    <source>
        <dbReference type="EMBL" id="MDD7960929.1"/>
    </source>
</evidence>
<dbReference type="PROSITE" id="PS50012">
    <property type="entry name" value="RCC1_3"/>
    <property type="match status" value="3"/>
</dbReference>
<evidence type="ECO:0008006" key="4">
    <source>
        <dbReference type="Google" id="ProtNLM"/>
    </source>
</evidence>
<organism evidence="2 3">
    <name type="scientific">Microbacterium thalli</name>
    <dbReference type="NCBI Taxonomy" id="3027921"/>
    <lineage>
        <taxon>Bacteria</taxon>
        <taxon>Bacillati</taxon>
        <taxon>Actinomycetota</taxon>
        <taxon>Actinomycetes</taxon>
        <taxon>Micrococcales</taxon>
        <taxon>Microbacteriaceae</taxon>
        <taxon>Microbacterium</taxon>
    </lineage>
</organism>
<sequence length="454" mass="47763">MTHSVRTRRRARYGALAALGALAVSAAVAAPAPTEARYTDTATAAAETYTMPASYQAVSSQFTSTSAALSDGWVWVWGFKGQGMGGNGVQNDDDRSPQPVHGLNNVVKVVGASDISETPGTFGALTADGEVYTWGLNKLGRLGIGTTSGNNDFRATPQKVEFPDDEKVIDLGSMRATMAALTESGKVYTWGSGQYGQAGNGSTVENRGPHSPYLVIDNVHSMHVGQRLTWVITRENRVFWWGRAVSGEAGNGTTATVNNPNPLELPQLNALVEGCEGPAVPVHSPEDTCSVVEITSSRQAGAALTRDGVVHTFGQTANGQIGRIATAQTRVQVHPINIDEPVARLSAGNYHFTALTKSGGVWGWGSNASWAATGNIRPDGSTGQGTTNATTPVRLPLTDIVMIGGSRDTSYATRSDSVLIGWGDGRQGAIPGNETNRRTFTPLALPGIRVEVTE</sequence>
<dbReference type="Pfam" id="PF13540">
    <property type="entry name" value="RCC1_2"/>
    <property type="match status" value="1"/>
</dbReference>
<dbReference type="InterPro" id="IPR009091">
    <property type="entry name" value="RCC1/BLIP-II"/>
</dbReference>
<feature type="chain" id="PRO_5046822620" description="Alpha-tubulin suppressor" evidence="1">
    <location>
        <begin position="30"/>
        <end position="454"/>
    </location>
</feature>
<gene>
    <name evidence="2" type="ORF">PUW80_01045</name>
</gene>
<keyword evidence="3" id="KW-1185">Reference proteome</keyword>
<name>A0ABT5SDQ7_9MICO</name>
<dbReference type="Gene3D" id="2.130.10.30">
    <property type="entry name" value="Regulator of chromosome condensation 1/beta-lactamase-inhibitor protein II"/>
    <property type="match status" value="2"/>
</dbReference>
<comment type="caution">
    <text evidence="2">The sequence shown here is derived from an EMBL/GenBank/DDBJ whole genome shotgun (WGS) entry which is preliminary data.</text>
</comment>
<feature type="signal peptide" evidence="1">
    <location>
        <begin position="1"/>
        <end position="29"/>
    </location>
</feature>